<dbReference type="Proteomes" id="UP001231445">
    <property type="component" value="Chromosome"/>
</dbReference>
<keyword evidence="4" id="KW-1185">Reference proteome</keyword>
<protein>
    <submittedName>
        <fullName evidence="3">Glycoside hydrolase family 16 protein</fullName>
    </submittedName>
</protein>
<keyword evidence="3" id="KW-0378">Hydrolase</keyword>
<organism evidence="3 4">
    <name type="scientific">Altererythrobacter rubellus</name>
    <dbReference type="NCBI Taxonomy" id="2173831"/>
    <lineage>
        <taxon>Bacteria</taxon>
        <taxon>Pseudomonadati</taxon>
        <taxon>Pseudomonadota</taxon>
        <taxon>Alphaproteobacteria</taxon>
        <taxon>Sphingomonadales</taxon>
        <taxon>Erythrobacteraceae</taxon>
        <taxon>Altererythrobacter</taxon>
    </lineage>
</organism>
<dbReference type="PANTHER" id="PTHR10963:SF60">
    <property type="entry name" value="GRAM-NEGATIVE BACTERIA-BINDING PROTEIN 1-RELATED"/>
    <property type="match status" value="1"/>
</dbReference>
<gene>
    <name evidence="3" type="ORF">QQX03_05375</name>
</gene>
<evidence type="ECO:0000313" key="3">
    <source>
        <dbReference type="EMBL" id="WIW96531.1"/>
    </source>
</evidence>
<evidence type="ECO:0000313" key="4">
    <source>
        <dbReference type="Proteomes" id="UP001231445"/>
    </source>
</evidence>
<dbReference type="PROSITE" id="PS51762">
    <property type="entry name" value="GH16_2"/>
    <property type="match status" value="1"/>
</dbReference>
<dbReference type="GO" id="GO:0004553">
    <property type="term" value="F:hydrolase activity, hydrolyzing O-glycosyl compounds"/>
    <property type="evidence" value="ECO:0007669"/>
    <property type="project" value="InterPro"/>
</dbReference>
<dbReference type="Gene3D" id="2.60.120.200">
    <property type="match status" value="1"/>
</dbReference>
<dbReference type="InterPro" id="IPR050546">
    <property type="entry name" value="Glycosyl_Hydrlase_16"/>
</dbReference>
<accession>A0A9Y2B9S5</accession>
<dbReference type="CDD" id="cd08023">
    <property type="entry name" value="GH16_laminarinase_like"/>
    <property type="match status" value="1"/>
</dbReference>
<dbReference type="InterPro" id="IPR013320">
    <property type="entry name" value="ConA-like_dom_sf"/>
</dbReference>
<dbReference type="RefSeq" id="WP_285976837.1">
    <property type="nucleotide sequence ID" value="NZ_CP127221.1"/>
</dbReference>
<proteinExistence type="inferred from homology"/>
<dbReference type="EMBL" id="CP127221">
    <property type="protein sequence ID" value="WIW96531.1"/>
    <property type="molecule type" value="Genomic_DNA"/>
</dbReference>
<evidence type="ECO:0000259" key="2">
    <source>
        <dbReference type="PROSITE" id="PS51762"/>
    </source>
</evidence>
<evidence type="ECO:0000256" key="1">
    <source>
        <dbReference type="ARBA" id="ARBA00006865"/>
    </source>
</evidence>
<dbReference type="KEGG" id="arue:QQX03_05375"/>
<dbReference type="AlphaFoldDB" id="A0A9Y2B9S5"/>
<dbReference type="InterPro" id="IPR000757">
    <property type="entry name" value="Beta-glucanase-like"/>
</dbReference>
<dbReference type="Pfam" id="PF00722">
    <property type="entry name" value="Glyco_hydro_16"/>
    <property type="match status" value="1"/>
</dbReference>
<sequence>MKILTNIITIVLVSTLVSCGDEGQQMPPNTVGGGGVLPPSPPVSSPASFDTLVFEDQFANGSLDRSIWNVVGPDFWVNNEQQAYIDSSDTIFFEAATGSEDDAVLVLKPEWREGYPTPTGRIVDFVSGRINSRNKLDVTYAKVSARIRMPDAQGVWPAFWLLGYGSWPNSGETDIMEYVGEKAWTSSALHGPGYSGGESIGARNNFEDGAEVSDWHIYTVERRTEDVRFFVDEEEFFRVTRAEVEERGEWRFDRAQHLILNFALGGNYPQGVNGVNSPYPGLPAATVEAIKANEISMEVDWVRIWE</sequence>
<feature type="domain" description="GH16" evidence="2">
    <location>
        <begin position="20"/>
        <end position="306"/>
    </location>
</feature>
<dbReference type="PROSITE" id="PS51257">
    <property type="entry name" value="PROKAR_LIPOPROTEIN"/>
    <property type="match status" value="1"/>
</dbReference>
<dbReference type="GO" id="GO:0005975">
    <property type="term" value="P:carbohydrate metabolic process"/>
    <property type="evidence" value="ECO:0007669"/>
    <property type="project" value="InterPro"/>
</dbReference>
<dbReference type="PANTHER" id="PTHR10963">
    <property type="entry name" value="GLYCOSYL HYDROLASE-RELATED"/>
    <property type="match status" value="1"/>
</dbReference>
<dbReference type="SUPFAM" id="SSF49899">
    <property type="entry name" value="Concanavalin A-like lectins/glucanases"/>
    <property type="match status" value="1"/>
</dbReference>
<reference evidence="3 4" key="1">
    <citation type="submission" date="2023-06" db="EMBL/GenBank/DDBJ databases">
        <title>Altererythrobacter rubellus NBRC 112769 genome.</title>
        <authorList>
            <person name="Zhang K."/>
        </authorList>
    </citation>
    <scope>NUCLEOTIDE SEQUENCE [LARGE SCALE GENOMIC DNA]</scope>
    <source>
        <strain evidence="3 4">NBRC 112769</strain>
    </source>
</reference>
<name>A0A9Y2B9S5_9SPHN</name>
<comment type="similarity">
    <text evidence="1">Belongs to the glycosyl hydrolase 16 family.</text>
</comment>